<feature type="transmembrane region" description="Helical" evidence="2">
    <location>
        <begin position="6"/>
        <end position="27"/>
    </location>
</feature>
<evidence type="ECO:0000313" key="4">
    <source>
        <dbReference type="EMBL" id="ABU58088.1"/>
    </source>
</evidence>
<dbReference type="OrthoDB" id="150038at2"/>
<evidence type="ECO:0000313" key="5">
    <source>
        <dbReference type="Proteomes" id="UP000000263"/>
    </source>
</evidence>
<evidence type="ECO:0000256" key="1">
    <source>
        <dbReference type="SAM" id="Coils"/>
    </source>
</evidence>
<evidence type="ECO:0000259" key="3">
    <source>
        <dbReference type="PROSITE" id="PS50801"/>
    </source>
</evidence>
<dbReference type="KEGG" id="rca:Rcas_2000"/>
<dbReference type="PANTHER" id="PTHR33745">
    <property type="entry name" value="RSBT ANTAGONIST PROTEIN RSBS-RELATED"/>
    <property type="match status" value="1"/>
</dbReference>
<dbReference type="InterPro" id="IPR002645">
    <property type="entry name" value="STAS_dom"/>
</dbReference>
<dbReference type="HOGENOM" id="CLU_066001_1_0_0"/>
<keyword evidence="1" id="KW-0175">Coiled coil</keyword>
<accession>A7NKR8</accession>
<feature type="transmembrane region" description="Helical" evidence="2">
    <location>
        <begin position="59"/>
        <end position="80"/>
    </location>
</feature>
<dbReference type="STRING" id="383372.Rcas_2000"/>
<protein>
    <submittedName>
        <fullName evidence="4">Anti-sigma-factor antagonist</fullName>
    </submittedName>
</protein>
<dbReference type="eggNOG" id="COG1366">
    <property type="taxonomic scope" value="Bacteria"/>
</dbReference>
<feature type="transmembrane region" description="Helical" evidence="2">
    <location>
        <begin position="34"/>
        <end position="53"/>
    </location>
</feature>
<feature type="domain" description="STAS" evidence="3">
    <location>
        <begin position="206"/>
        <end position="317"/>
    </location>
</feature>
<gene>
    <name evidence="4" type="ordered locus">Rcas_2000</name>
</gene>
<name>A7NKR8_ROSCS</name>
<keyword evidence="2" id="KW-0812">Transmembrane</keyword>
<dbReference type="CDD" id="cd07041">
    <property type="entry name" value="STAS_RsbR_RsbS_like"/>
    <property type="match status" value="1"/>
</dbReference>
<dbReference type="PANTHER" id="PTHR33745:SF1">
    <property type="entry name" value="RSBT ANTAGONIST PROTEIN RSBS"/>
    <property type="match status" value="1"/>
</dbReference>
<feature type="transmembrane region" description="Helical" evidence="2">
    <location>
        <begin position="135"/>
        <end position="153"/>
    </location>
</feature>
<dbReference type="InterPro" id="IPR036513">
    <property type="entry name" value="STAS_dom_sf"/>
</dbReference>
<reference evidence="4 5" key="1">
    <citation type="submission" date="2007-08" db="EMBL/GenBank/DDBJ databases">
        <title>Complete sequence of Roseiflexus castenholzii DSM 13941.</title>
        <authorList>
            <consortium name="US DOE Joint Genome Institute"/>
            <person name="Copeland A."/>
            <person name="Lucas S."/>
            <person name="Lapidus A."/>
            <person name="Barry K."/>
            <person name="Glavina del Rio T."/>
            <person name="Dalin E."/>
            <person name="Tice H."/>
            <person name="Pitluck S."/>
            <person name="Thompson L.S."/>
            <person name="Brettin T."/>
            <person name="Bruce D."/>
            <person name="Detter J.C."/>
            <person name="Han C."/>
            <person name="Tapia R."/>
            <person name="Schmutz J."/>
            <person name="Larimer F."/>
            <person name="Land M."/>
            <person name="Hauser L."/>
            <person name="Kyrpides N."/>
            <person name="Mikhailova N."/>
            <person name="Bryant D.A."/>
            <person name="Hanada S."/>
            <person name="Tsukatani Y."/>
            <person name="Richardson P."/>
        </authorList>
    </citation>
    <scope>NUCLEOTIDE SEQUENCE [LARGE SCALE GENOMIC DNA]</scope>
    <source>
        <strain evidence="5">DSM 13941 / HLO8</strain>
    </source>
</reference>
<dbReference type="Gene3D" id="3.30.750.24">
    <property type="entry name" value="STAS domain"/>
    <property type="match status" value="1"/>
</dbReference>
<feature type="transmembrane region" description="Helical" evidence="2">
    <location>
        <begin position="92"/>
        <end position="115"/>
    </location>
</feature>
<evidence type="ECO:0000256" key="2">
    <source>
        <dbReference type="SAM" id="Phobius"/>
    </source>
</evidence>
<organism evidence="4 5">
    <name type="scientific">Roseiflexus castenholzii (strain DSM 13941 / HLO8)</name>
    <dbReference type="NCBI Taxonomy" id="383372"/>
    <lineage>
        <taxon>Bacteria</taxon>
        <taxon>Bacillati</taxon>
        <taxon>Chloroflexota</taxon>
        <taxon>Chloroflexia</taxon>
        <taxon>Chloroflexales</taxon>
        <taxon>Roseiflexineae</taxon>
        <taxon>Roseiflexaceae</taxon>
        <taxon>Roseiflexus</taxon>
    </lineage>
</organism>
<keyword evidence="2" id="KW-0472">Membrane</keyword>
<dbReference type="Pfam" id="PF01740">
    <property type="entry name" value="STAS"/>
    <property type="match status" value="1"/>
</dbReference>
<sequence length="321" mass="34412">MTQRQVVFALLALQLIGTILLVIGQAIRNINDIIVPLGIATTLIIIGVLWAYWRGWEQAGIVDIIIVTIAVGIGTPDMLVRPYQGLIVLAPMALAQILGGPRWILISMFGVLAILTVRAGPEAGYMTAYTGDLRTIAIFAFIVLSMALSRIIADTAIRSANANAQRAEEARARADSQAKTLEEQTQVLQEQNRRQQQLLDLVTQLETPAIVLAEGVLLAPVVGPIDDRRAEAFVGRLLEVASAQRAQLVVIDIAGASNVDERAASLLGRAVQALRLIGCRVAISGISADLARTLVASGVSFDGIPTVRTPREALEAYRSVE</sequence>
<proteinExistence type="predicted"/>
<dbReference type="AlphaFoldDB" id="A7NKR8"/>
<feature type="coiled-coil region" evidence="1">
    <location>
        <begin position="157"/>
        <end position="201"/>
    </location>
</feature>
<keyword evidence="5" id="KW-1185">Reference proteome</keyword>
<keyword evidence="2" id="KW-1133">Transmembrane helix</keyword>
<dbReference type="PROSITE" id="PS50801">
    <property type="entry name" value="STAS"/>
    <property type="match status" value="1"/>
</dbReference>
<dbReference type="InterPro" id="IPR051932">
    <property type="entry name" value="Bact_StressResp_Reg"/>
</dbReference>
<dbReference type="EMBL" id="CP000804">
    <property type="protein sequence ID" value="ABU58088.1"/>
    <property type="molecule type" value="Genomic_DNA"/>
</dbReference>
<dbReference type="RefSeq" id="WP_012120512.1">
    <property type="nucleotide sequence ID" value="NC_009767.1"/>
</dbReference>
<dbReference type="SUPFAM" id="SSF52091">
    <property type="entry name" value="SpoIIaa-like"/>
    <property type="match status" value="1"/>
</dbReference>
<dbReference type="Proteomes" id="UP000000263">
    <property type="component" value="Chromosome"/>
</dbReference>